<gene>
    <name evidence="2" type="ORF">B5E75_10905</name>
</gene>
<dbReference type="Pfam" id="PF05133">
    <property type="entry name" value="SPP1_portal"/>
    <property type="match status" value="1"/>
</dbReference>
<dbReference type="EMBL" id="NFLJ01000034">
    <property type="protein sequence ID" value="OUQ33275.1"/>
    <property type="molecule type" value="Genomic_DNA"/>
</dbReference>
<keyword evidence="3" id="KW-1185">Reference proteome</keyword>
<name>A0A1Y4STM6_9FIRM</name>
<comment type="caution">
    <text evidence="2">The sequence shown here is derived from an EMBL/GenBank/DDBJ whole genome shotgun (WGS) entry which is preliminary data.</text>
</comment>
<sequence>MIDGERYYEGKHDILHVKRTVIGEGGVLTEVDNLPNHHVIDNQYAKMVNQKKNYLLGQPFVIQSDNEAYSKALNEVFNKRFMRMMKNILEDSLNEGISYLYVGYDEEGHLKFTKLKGHEVVPLWKDSDHTELDGAIRFYPTVIENRHEKRIVEKIEVYNTDGVYRMTLDDGRLIADETNPYEPYITVSNDDGSEECLNWVNIPIIPFKYNSKEIPLLKKVKSLQDGINQILSTFQNNMEEDSRNTILVLVNYDGQNLGEFRRNLAQYGAVKVRSRDGNSGDVKSLQVEVNAENYKIILELFKKALIENAMGFDAKDDRLAGNPNQMNIQSMYSDIDLDANDIETGFQASFEQLLWFINCHFSNTGIGNFENEDVEVIFNRDMLMNESEIIDNVNKSTDLSLETRLANHPWIDDVDDELEKIEKQKDEEMNSYINAFQPKTNSDGDDVDEE</sequence>
<protein>
    <submittedName>
        <fullName evidence="2">Phage portal protein</fullName>
    </submittedName>
</protein>
<accession>A0A1Y4STM6</accession>
<dbReference type="OrthoDB" id="1697867at2"/>
<feature type="compositionally biased region" description="Polar residues" evidence="1">
    <location>
        <begin position="431"/>
        <end position="441"/>
    </location>
</feature>
<proteinExistence type="predicted"/>
<evidence type="ECO:0000313" key="3">
    <source>
        <dbReference type="Proteomes" id="UP000195305"/>
    </source>
</evidence>
<dbReference type="Proteomes" id="UP000195305">
    <property type="component" value="Unassembled WGS sequence"/>
</dbReference>
<evidence type="ECO:0000313" key="2">
    <source>
        <dbReference type="EMBL" id="OUQ33275.1"/>
    </source>
</evidence>
<feature type="region of interest" description="Disordered" evidence="1">
    <location>
        <begin position="424"/>
        <end position="450"/>
    </location>
</feature>
<dbReference type="AlphaFoldDB" id="A0A1Y4STM6"/>
<dbReference type="InterPro" id="IPR021145">
    <property type="entry name" value="Portal_protein_SPP1_Gp6-like"/>
</dbReference>
<organism evidence="2 3">
    <name type="scientific">Massilimicrobiota timonensis</name>
    <dbReference type="NCBI Taxonomy" id="1776392"/>
    <lineage>
        <taxon>Bacteria</taxon>
        <taxon>Bacillati</taxon>
        <taxon>Bacillota</taxon>
        <taxon>Erysipelotrichia</taxon>
        <taxon>Erysipelotrichales</taxon>
        <taxon>Erysipelotrichaceae</taxon>
        <taxon>Massilimicrobiota</taxon>
    </lineage>
</organism>
<evidence type="ECO:0000256" key="1">
    <source>
        <dbReference type="SAM" id="MobiDB-lite"/>
    </source>
</evidence>
<reference evidence="2 3" key="1">
    <citation type="journal article" date="2018" name="BMC Genomics">
        <title>Whole genome sequencing and function prediction of 133 gut anaerobes isolated from chicken caecum in pure cultures.</title>
        <authorList>
            <person name="Medvecky M."/>
            <person name="Cejkova D."/>
            <person name="Polansky O."/>
            <person name="Karasova D."/>
            <person name="Kubasova T."/>
            <person name="Cizek A."/>
            <person name="Rychlik I."/>
        </authorList>
    </citation>
    <scope>NUCLEOTIDE SEQUENCE [LARGE SCALE GENOMIC DNA]</scope>
    <source>
        <strain evidence="2 3">An13</strain>
    </source>
</reference>